<organism evidence="1 2">
    <name type="scientific">Rangifer tarandus platyrhynchus</name>
    <name type="common">Svalbard reindeer</name>
    <dbReference type="NCBI Taxonomy" id="3082113"/>
    <lineage>
        <taxon>Eukaryota</taxon>
        <taxon>Metazoa</taxon>
        <taxon>Chordata</taxon>
        <taxon>Craniata</taxon>
        <taxon>Vertebrata</taxon>
        <taxon>Euteleostomi</taxon>
        <taxon>Mammalia</taxon>
        <taxon>Eutheria</taxon>
        <taxon>Laurasiatheria</taxon>
        <taxon>Artiodactyla</taxon>
        <taxon>Ruminantia</taxon>
        <taxon>Pecora</taxon>
        <taxon>Cervidae</taxon>
        <taxon>Odocoileinae</taxon>
        <taxon>Rangifer</taxon>
    </lineage>
</organism>
<protein>
    <submittedName>
        <fullName evidence="1">Uncharacterized protein</fullName>
    </submittedName>
</protein>
<accession>A0AC59Z2R2</accession>
<gene>
    <name evidence="1" type="ORF">MRATA1EN22A_LOCUS13319</name>
</gene>
<sequence length="110" mass="12277">MGFSRQEHWSRLPFPLPGDLPGPGTNPKSPALAGGFCTTSATWEALTWVTLFKTLSNPQGRYYPPLKKCKTWGLSVTSSYTQTGFKSRSANPTLGLRTYPQWRRSLELLV</sequence>
<evidence type="ECO:0000313" key="2">
    <source>
        <dbReference type="Proteomes" id="UP001162501"/>
    </source>
</evidence>
<reference evidence="1" key="2">
    <citation type="submission" date="2025-03" db="EMBL/GenBank/DDBJ databases">
        <authorList>
            <consortium name="ELIXIR-Norway"/>
            <consortium name="Elixir Norway"/>
        </authorList>
    </citation>
    <scope>NUCLEOTIDE SEQUENCE</scope>
</reference>
<dbReference type="EMBL" id="OX596107">
    <property type="protein sequence ID" value="CAN0185139.1"/>
    <property type="molecule type" value="Genomic_DNA"/>
</dbReference>
<dbReference type="Proteomes" id="UP001162501">
    <property type="component" value="Chromosome 23"/>
</dbReference>
<evidence type="ECO:0000313" key="1">
    <source>
        <dbReference type="EMBL" id="CAN0185139.1"/>
    </source>
</evidence>
<proteinExistence type="predicted"/>
<name>A0AC59Z2R2_RANTA</name>
<reference evidence="1" key="1">
    <citation type="submission" date="2023-05" db="EMBL/GenBank/DDBJ databases">
        <authorList>
            <consortium name="ELIXIR-Norway"/>
        </authorList>
    </citation>
    <scope>NUCLEOTIDE SEQUENCE</scope>
</reference>